<evidence type="ECO:0000256" key="1">
    <source>
        <dbReference type="SAM" id="MobiDB-lite"/>
    </source>
</evidence>
<organism evidence="2 3">
    <name type="scientific">Rhodofomes roseus</name>
    <dbReference type="NCBI Taxonomy" id="34475"/>
    <lineage>
        <taxon>Eukaryota</taxon>
        <taxon>Fungi</taxon>
        <taxon>Dikarya</taxon>
        <taxon>Basidiomycota</taxon>
        <taxon>Agaricomycotina</taxon>
        <taxon>Agaricomycetes</taxon>
        <taxon>Polyporales</taxon>
        <taxon>Rhodofomes</taxon>
    </lineage>
</organism>
<evidence type="ECO:0000313" key="2">
    <source>
        <dbReference type="EMBL" id="TFY53517.1"/>
    </source>
</evidence>
<feature type="region of interest" description="Disordered" evidence="1">
    <location>
        <begin position="322"/>
        <end position="463"/>
    </location>
</feature>
<protein>
    <submittedName>
        <fullName evidence="2">Uncharacterized protein</fullName>
    </submittedName>
</protein>
<dbReference type="AlphaFoldDB" id="A0A4Y9XVY1"/>
<accession>A0A4Y9XVY1</accession>
<dbReference type="Proteomes" id="UP000298390">
    <property type="component" value="Unassembled WGS sequence"/>
</dbReference>
<feature type="compositionally biased region" description="Basic and acidic residues" evidence="1">
    <location>
        <begin position="443"/>
        <end position="463"/>
    </location>
</feature>
<feature type="compositionally biased region" description="Basic residues" evidence="1">
    <location>
        <begin position="432"/>
        <end position="442"/>
    </location>
</feature>
<proteinExistence type="predicted"/>
<reference evidence="2 3" key="1">
    <citation type="submission" date="2019-01" db="EMBL/GenBank/DDBJ databases">
        <title>Genome sequencing of the rare red list fungi Fomitopsis rosea.</title>
        <authorList>
            <person name="Buettner E."/>
            <person name="Kellner H."/>
        </authorList>
    </citation>
    <scope>NUCLEOTIDE SEQUENCE [LARGE SCALE GENOMIC DNA]</scope>
    <source>
        <strain evidence="2 3">DSM 105464</strain>
    </source>
</reference>
<dbReference type="EMBL" id="SEKV01000812">
    <property type="protein sequence ID" value="TFY53517.1"/>
    <property type="molecule type" value="Genomic_DNA"/>
</dbReference>
<gene>
    <name evidence="2" type="ORF">EVJ58_g9414</name>
</gene>
<sequence>MAKKGPPYTDDPECKYVVVEDPFPGHRTGKARDQAYWDWLSGWVYYMTGKKADPTSIYFVHTKDEVIVQLPEEYDVTPILGVHVWREVLKRGQERDKDRVSYVFEYNYRNHGRPENRMSPLARNICAYEARLLTKNKMAGKKHGPPVAALMTRIRFLSSSRIPARIGRQFGEGTAQVWHCHSPGLGSPEPILFEPYEAPAHLADARNAQLDEELHEPEEQDVKPTIGVPLPGQFFVDKRDPYEEEDAALRLVKQEPSNDPILVKAEPSENRNLPKRFLQPLIAWNAHAPVKSQVRSASRPPTGEPQPSQEFLAAFQRLERTRAAQGQAEPGPSRTPIQTQLTPPTDRARSDTLATSTSPERARSGTWTLTPGVRVKPEPQEDALPPTPFQTAQGVSHAPRLAAQNMRVKPEPQEMRLPPPSRQDVRTQGPRQRSKLPSFKRVKRDEDEGTAKRIKTEHEHRYP</sequence>
<name>A0A4Y9XVY1_9APHY</name>
<evidence type="ECO:0000313" key="3">
    <source>
        <dbReference type="Proteomes" id="UP000298390"/>
    </source>
</evidence>
<feature type="compositionally biased region" description="Polar residues" evidence="1">
    <location>
        <begin position="352"/>
        <end position="369"/>
    </location>
</feature>
<comment type="caution">
    <text evidence="2">The sequence shown here is derived from an EMBL/GenBank/DDBJ whole genome shotgun (WGS) entry which is preliminary data.</text>
</comment>